<proteinExistence type="inferred from homology"/>
<dbReference type="GO" id="GO:0046872">
    <property type="term" value="F:metal ion binding"/>
    <property type="evidence" value="ECO:0007669"/>
    <property type="project" value="UniProtKB-KW"/>
</dbReference>
<dbReference type="CDD" id="cd00487">
    <property type="entry name" value="Pep_deformylase"/>
    <property type="match status" value="1"/>
</dbReference>
<dbReference type="FunFam" id="3.90.45.10:FF:000006">
    <property type="entry name" value="Peptide deformylase"/>
    <property type="match status" value="1"/>
</dbReference>
<organism evidence="13 14">
    <name type="scientific">Marchantia polymorpha subsp. ruderalis</name>
    <dbReference type="NCBI Taxonomy" id="1480154"/>
    <lineage>
        <taxon>Eukaryota</taxon>
        <taxon>Viridiplantae</taxon>
        <taxon>Streptophyta</taxon>
        <taxon>Embryophyta</taxon>
        <taxon>Marchantiophyta</taxon>
        <taxon>Marchantiopsida</taxon>
        <taxon>Marchantiidae</taxon>
        <taxon>Marchantiales</taxon>
        <taxon>Marchantiaceae</taxon>
        <taxon>Marchantia</taxon>
    </lineage>
</organism>
<keyword evidence="8 11" id="KW-0648">Protein biosynthesis</keyword>
<sequence>MFSSSPTQLHRSALLPDCLVIENSIRSMGNEELKYSGSDSTEQLDIRSPGEGSISTAAHRDLSRQESSMEDFGSAGFGVVESLLRAGLRQCEFYRVGKGFEVQSAGLLPTPSSSRESCREGRISGNCEWERRRNSGIKRVGLLRAKLGRGDFGWIRKQNGLGLGLQTQVKDGRDLLVPSARRGFLTELQSLREETENPPGPVEFESPLGVILYPDPRLRKKNKKISVFDERLQELVTEMFDVMYKTDGVGLSAPQVGVNVQLMLYNPEGERGKGQEYVLVNPKIVKYSKQRDIFKEGCLSFPELEADVERPLNVRVEAQDVKGKKFAISLKGWQARIFQHEYDHLEGILFHDRMTTEAVSTILPGLVQLEEAYEKASGLPAPEKVNRV</sequence>
<dbReference type="SUPFAM" id="SSF56420">
    <property type="entry name" value="Peptide deformylase"/>
    <property type="match status" value="1"/>
</dbReference>
<evidence type="ECO:0000256" key="8">
    <source>
        <dbReference type="ARBA" id="ARBA00022917"/>
    </source>
</evidence>
<feature type="region of interest" description="Disordered" evidence="12">
    <location>
        <begin position="32"/>
        <end position="54"/>
    </location>
</feature>
<keyword evidence="4 11" id="KW-0150">Chloroplast</keyword>
<dbReference type="NCBIfam" id="TIGR00079">
    <property type="entry name" value="pept_deformyl"/>
    <property type="match status" value="1"/>
</dbReference>
<evidence type="ECO:0000256" key="3">
    <source>
        <dbReference type="ARBA" id="ARBA00012175"/>
    </source>
</evidence>
<evidence type="ECO:0000256" key="9">
    <source>
        <dbReference type="ARBA" id="ARBA00022946"/>
    </source>
</evidence>
<evidence type="ECO:0000256" key="1">
    <source>
        <dbReference type="ARBA" id="ARBA00004229"/>
    </source>
</evidence>
<comment type="caution">
    <text evidence="13">The sequence shown here is derived from an EMBL/GenBank/DDBJ whole genome shotgun (WGS) entry which is preliminary data.</text>
</comment>
<dbReference type="HAMAP" id="MF_00163">
    <property type="entry name" value="Pep_deformylase"/>
    <property type="match status" value="1"/>
</dbReference>
<evidence type="ECO:0000313" key="14">
    <source>
        <dbReference type="Proteomes" id="UP000077202"/>
    </source>
</evidence>
<dbReference type="GO" id="GO:0006412">
    <property type="term" value="P:translation"/>
    <property type="evidence" value="ECO:0007669"/>
    <property type="project" value="UniProtKB-KW"/>
</dbReference>
<dbReference type="InterPro" id="IPR023635">
    <property type="entry name" value="Peptide_deformylase"/>
</dbReference>
<comment type="similarity">
    <text evidence="2 11">Belongs to the polypeptide deformylase family.</text>
</comment>
<dbReference type="GO" id="GO:0009507">
    <property type="term" value="C:chloroplast"/>
    <property type="evidence" value="ECO:0007669"/>
    <property type="project" value="UniProtKB-SubCell"/>
</dbReference>
<accession>A0A176WNP6</accession>
<comment type="function">
    <text evidence="11">Removes the formyl group from the N-terminal Met of newly synthesized proteins.</text>
</comment>
<evidence type="ECO:0000256" key="4">
    <source>
        <dbReference type="ARBA" id="ARBA00022528"/>
    </source>
</evidence>
<dbReference type="PANTHER" id="PTHR10458">
    <property type="entry name" value="PEPTIDE DEFORMYLASE"/>
    <property type="match status" value="1"/>
</dbReference>
<evidence type="ECO:0000256" key="2">
    <source>
        <dbReference type="ARBA" id="ARBA00010759"/>
    </source>
</evidence>
<evidence type="ECO:0000256" key="12">
    <source>
        <dbReference type="SAM" id="MobiDB-lite"/>
    </source>
</evidence>
<dbReference type="EC" id="3.5.1.88" evidence="3 11"/>
<keyword evidence="9 11" id="KW-0809">Transit peptide</keyword>
<evidence type="ECO:0000313" key="13">
    <source>
        <dbReference type="EMBL" id="OAE33866.1"/>
    </source>
</evidence>
<dbReference type="InterPro" id="IPR036821">
    <property type="entry name" value="Peptide_deformylase_sf"/>
</dbReference>
<keyword evidence="14" id="KW-1185">Reference proteome</keyword>
<keyword evidence="5 11" id="KW-0934">Plastid</keyword>
<dbReference type="GO" id="GO:0042586">
    <property type="term" value="F:peptide deformylase activity"/>
    <property type="evidence" value="ECO:0007669"/>
    <property type="project" value="UniProtKB-EC"/>
</dbReference>
<dbReference type="Gene3D" id="3.90.45.10">
    <property type="entry name" value="Peptide deformylase"/>
    <property type="match status" value="1"/>
</dbReference>
<name>A0A176WNP6_MARPO</name>
<protein>
    <recommendedName>
        <fullName evidence="3 11">Peptide deformylase</fullName>
        <ecNumber evidence="3 11">3.5.1.88</ecNumber>
    </recommendedName>
</protein>
<evidence type="ECO:0000256" key="7">
    <source>
        <dbReference type="ARBA" id="ARBA00022801"/>
    </source>
</evidence>
<dbReference type="NCBIfam" id="NF001159">
    <property type="entry name" value="PRK00150.1-3"/>
    <property type="match status" value="1"/>
</dbReference>
<keyword evidence="6 11" id="KW-0479">Metal-binding</keyword>
<dbReference type="AlphaFoldDB" id="A0A176WNP6"/>
<dbReference type="PRINTS" id="PR01576">
    <property type="entry name" value="PDEFORMYLASE"/>
</dbReference>
<dbReference type="EMBL" id="LVLJ01000490">
    <property type="protein sequence ID" value="OAE33866.1"/>
    <property type="molecule type" value="Genomic_DNA"/>
</dbReference>
<reference evidence="13" key="1">
    <citation type="submission" date="2016-03" db="EMBL/GenBank/DDBJ databases">
        <title>Mechanisms controlling the formation of the plant cell surface in tip-growing cells are functionally conserved among land plants.</title>
        <authorList>
            <person name="Honkanen S."/>
            <person name="Jones V.A."/>
            <person name="Morieri G."/>
            <person name="Champion C."/>
            <person name="Hetherington A.J."/>
            <person name="Kelly S."/>
            <person name="Saint-Marcoux D."/>
            <person name="Proust H."/>
            <person name="Prescott H."/>
            <person name="Dolan L."/>
        </authorList>
    </citation>
    <scope>NUCLEOTIDE SEQUENCE [LARGE SCALE GENOMIC DNA]</scope>
    <source>
        <tissue evidence="13">Whole gametophyte</tissue>
    </source>
</reference>
<gene>
    <name evidence="13" type="ORF">AXG93_1921s1130</name>
</gene>
<dbReference type="PANTHER" id="PTHR10458:SF22">
    <property type="entry name" value="PEPTIDE DEFORMYLASE"/>
    <property type="match status" value="1"/>
</dbReference>
<comment type="subcellular location">
    <subcellularLocation>
        <location evidence="1 11">Plastid</location>
        <location evidence="1 11">Chloroplast</location>
    </subcellularLocation>
</comment>
<comment type="catalytic activity">
    <reaction evidence="11">
        <text>N-terminal N-formyl-L-methionyl-[peptide] + H2O = N-terminal L-methionyl-[peptide] + formate</text>
        <dbReference type="Rhea" id="RHEA:24420"/>
        <dbReference type="Rhea" id="RHEA-COMP:10639"/>
        <dbReference type="Rhea" id="RHEA-COMP:10640"/>
        <dbReference type="ChEBI" id="CHEBI:15377"/>
        <dbReference type="ChEBI" id="CHEBI:15740"/>
        <dbReference type="ChEBI" id="CHEBI:49298"/>
        <dbReference type="ChEBI" id="CHEBI:64731"/>
        <dbReference type="EC" id="3.5.1.88"/>
    </reaction>
</comment>
<dbReference type="Pfam" id="PF01327">
    <property type="entry name" value="Pep_deformylase"/>
    <property type="match status" value="1"/>
</dbReference>
<dbReference type="Proteomes" id="UP000077202">
    <property type="component" value="Unassembled WGS sequence"/>
</dbReference>
<evidence type="ECO:0000256" key="5">
    <source>
        <dbReference type="ARBA" id="ARBA00022640"/>
    </source>
</evidence>
<evidence type="ECO:0000256" key="11">
    <source>
        <dbReference type="RuleBase" id="RU362111"/>
    </source>
</evidence>
<evidence type="ECO:0000256" key="10">
    <source>
        <dbReference type="ARBA" id="ARBA00023004"/>
    </source>
</evidence>
<keyword evidence="10" id="KW-0408">Iron</keyword>
<keyword evidence="7 11" id="KW-0378">Hydrolase</keyword>
<evidence type="ECO:0000256" key="6">
    <source>
        <dbReference type="ARBA" id="ARBA00022723"/>
    </source>
</evidence>